<accession>A0A6C0B3F4</accession>
<dbReference type="AlphaFoldDB" id="A0A6C0B3F4"/>
<dbReference type="EMBL" id="MN739058">
    <property type="protein sequence ID" value="QHS86586.1"/>
    <property type="molecule type" value="Genomic_DNA"/>
</dbReference>
<protein>
    <submittedName>
        <fullName evidence="2">Uncharacterized protein</fullName>
    </submittedName>
</protein>
<name>A0A6C0B3F4_9ZZZZ</name>
<organism evidence="2">
    <name type="scientific">viral metagenome</name>
    <dbReference type="NCBI Taxonomy" id="1070528"/>
    <lineage>
        <taxon>unclassified sequences</taxon>
        <taxon>metagenomes</taxon>
        <taxon>organismal metagenomes</taxon>
    </lineage>
</organism>
<proteinExistence type="predicted"/>
<sequence>MSYIYIMPKKSNNQKKKDAVAAGKAPKLTKQQENAGKSKKTKRAEQKARKAAKSNPKE</sequence>
<feature type="region of interest" description="Disordered" evidence="1">
    <location>
        <begin position="1"/>
        <end position="58"/>
    </location>
</feature>
<evidence type="ECO:0000256" key="1">
    <source>
        <dbReference type="SAM" id="MobiDB-lite"/>
    </source>
</evidence>
<reference evidence="2" key="1">
    <citation type="journal article" date="2020" name="Nature">
        <title>Giant virus diversity and host interactions through global metagenomics.</title>
        <authorList>
            <person name="Schulz F."/>
            <person name="Roux S."/>
            <person name="Paez-Espino D."/>
            <person name="Jungbluth S."/>
            <person name="Walsh D.A."/>
            <person name="Denef V.J."/>
            <person name="McMahon K.D."/>
            <person name="Konstantinidis K.T."/>
            <person name="Eloe-Fadrosh E.A."/>
            <person name="Kyrpides N.C."/>
            <person name="Woyke T."/>
        </authorList>
    </citation>
    <scope>NUCLEOTIDE SEQUENCE</scope>
    <source>
        <strain evidence="2">GVMAG-M-3300009422-16</strain>
    </source>
</reference>
<evidence type="ECO:0000313" key="2">
    <source>
        <dbReference type="EMBL" id="QHS86586.1"/>
    </source>
</evidence>